<dbReference type="InterPro" id="IPR050416">
    <property type="entry name" value="FAD-linked_Oxidoreductase"/>
</dbReference>
<keyword evidence="4" id="KW-0274">FAD</keyword>
<keyword evidence="8" id="KW-1185">Reference proteome</keyword>
<evidence type="ECO:0000313" key="8">
    <source>
        <dbReference type="Proteomes" id="UP001610446"/>
    </source>
</evidence>
<dbReference type="EMBL" id="JBFXLU010000500">
    <property type="protein sequence ID" value="KAL2825262.1"/>
    <property type="molecule type" value="Genomic_DNA"/>
</dbReference>
<comment type="similarity">
    <text evidence="2">Belongs to the oxygen-dependent FAD-linked oxidoreductase family.</text>
</comment>
<accession>A0ABR4IBY7</accession>
<evidence type="ECO:0000256" key="5">
    <source>
        <dbReference type="ARBA" id="ARBA00023002"/>
    </source>
</evidence>
<evidence type="ECO:0000256" key="2">
    <source>
        <dbReference type="ARBA" id="ARBA00005466"/>
    </source>
</evidence>
<dbReference type="Proteomes" id="UP001610446">
    <property type="component" value="Unassembled WGS sequence"/>
</dbReference>
<evidence type="ECO:0000256" key="3">
    <source>
        <dbReference type="ARBA" id="ARBA00022630"/>
    </source>
</evidence>
<comment type="cofactor">
    <cofactor evidence="1">
        <name>FAD</name>
        <dbReference type="ChEBI" id="CHEBI:57692"/>
    </cofactor>
</comment>
<dbReference type="InterPro" id="IPR016166">
    <property type="entry name" value="FAD-bd_PCMH"/>
</dbReference>
<keyword evidence="5" id="KW-0560">Oxidoreductase</keyword>
<dbReference type="InterPro" id="IPR036318">
    <property type="entry name" value="FAD-bd_PCMH-like_sf"/>
</dbReference>
<dbReference type="SUPFAM" id="SSF56176">
    <property type="entry name" value="FAD-binding/transporter-associated domain-like"/>
    <property type="match status" value="1"/>
</dbReference>
<dbReference type="PROSITE" id="PS51387">
    <property type="entry name" value="FAD_PCMH"/>
    <property type="match status" value="1"/>
</dbReference>
<sequence length="388" mass="42241">MAYMAHMAYGLTYFVADQVNSNSMCRDTTTYACRCQPGQLCWPTDDDWTTLNSTGEGNLLALKTLAYPCHSPDFNAAKCAHIQSNTHNASYRSLQPGAMQYENWGSEPTRAEQCYVETPRSVPCGQGRIPLLSAAVKTTQHIQAVVRFTAEHNVKLITRNTGHDFLGRSAAPSSLQIFTGNMRSITLRDNFVPAVPPGITTPPMGVRAVTIDAGVQLGDLYEYLRAKGAMVVGGFSMTVGMASGNIQGGGHSVMGWLYGMTSDNALDKQLPNSDLFFALRGGGGGTFRVVVRVSLNSYPDCPAIAVRTKYTLPASINRFWDGIETVHNHLLDLNDSGGTGYYLITPESPTSALLNSRPSPSLNFCTRFTRDHGIPFLPLAGRSKRRRV</sequence>
<evidence type="ECO:0000256" key="4">
    <source>
        <dbReference type="ARBA" id="ARBA00022827"/>
    </source>
</evidence>
<dbReference type="InterPro" id="IPR006094">
    <property type="entry name" value="Oxid_FAD_bind_N"/>
</dbReference>
<organism evidence="7 8">
    <name type="scientific">Aspergillus pseudoustus</name>
    <dbReference type="NCBI Taxonomy" id="1810923"/>
    <lineage>
        <taxon>Eukaryota</taxon>
        <taxon>Fungi</taxon>
        <taxon>Dikarya</taxon>
        <taxon>Ascomycota</taxon>
        <taxon>Pezizomycotina</taxon>
        <taxon>Eurotiomycetes</taxon>
        <taxon>Eurotiomycetidae</taxon>
        <taxon>Eurotiales</taxon>
        <taxon>Aspergillaceae</taxon>
        <taxon>Aspergillus</taxon>
        <taxon>Aspergillus subgen. Nidulantes</taxon>
    </lineage>
</organism>
<feature type="domain" description="FAD-binding PCMH-type" evidence="6">
    <location>
        <begin position="126"/>
        <end position="317"/>
    </location>
</feature>
<dbReference type="InterPro" id="IPR016169">
    <property type="entry name" value="FAD-bd_PCMH_sub2"/>
</dbReference>
<dbReference type="PANTHER" id="PTHR42973:SF39">
    <property type="entry name" value="FAD-BINDING PCMH-TYPE DOMAIN-CONTAINING PROTEIN"/>
    <property type="match status" value="1"/>
</dbReference>
<evidence type="ECO:0000256" key="1">
    <source>
        <dbReference type="ARBA" id="ARBA00001974"/>
    </source>
</evidence>
<dbReference type="Pfam" id="PF01565">
    <property type="entry name" value="FAD_binding_4"/>
    <property type="match status" value="1"/>
</dbReference>
<comment type="caution">
    <text evidence="7">The sequence shown here is derived from an EMBL/GenBank/DDBJ whole genome shotgun (WGS) entry which is preliminary data.</text>
</comment>
<proteinExistence type="inferred from homology"/>
<protein>
    <recommendedName>
        <fullName evidence="6">FAD-binding PCMH-type domain-containing protein</fullName>
    </recommendedName>
</protein>
<evidence type="ECO:0000259" key="6">
    <source>
        <dbReference type="PROSITE" id="PS51387"/>
    </source>
</evidence>
<gene>
    <name evidence="7" type="ORF">BJY01DRAFT_241572</name>
</gene>
<keyword evidence="3" id="KW-0285">Flavoprotein</keyword>
<dbReference type="Gene3D" id="3.30.465.10">
    <property type="match status" value="1"/>
</dbReference>
<evidence type="ECO:0000313" key="7">
    <source>
        <dbReference type="EMBL" id="KAL2825262.1"/>
    </source>
</evidence>
<name>A0ABR4IBY7_9EURO</name>
<dbReference type="PANTHER" id="PTHR42973">
    <property type="entry name" value="BINDING OXIDOREDUCTASE, PUTATIVE (AFU_ORTHOLOGUE AFUA_1G17690)-RELATED"/>
    <property type="match status" value="1"/>
</dbReference>
<reference evidence="7 8" key="1">
    <citation type="submission" date="2024-07" db="EMBL/GenBank/DDBJ databases">
        <title>Section-level genome sequencing and comparative genomics of Aspergillus sections Usti and Cavernicolus.</title>
        <authorList>
            <consortium name="Lawrence Berkeley National Laboratory"/>
            <person name="Nybo J.L."/>
            <person name="Vesth T.C."/>
            <person name="Theobald S."/>
            <person name="Frisvad J.C."/>
            <person name="Larsen T.O."/>
            <person name="Kjaerboelling I."/>
            <person name="Rothschild-Mancinelli K."/>
            <person name="Lyhne E.K."/>
            <person name="Kogle M.E."/>
            <person name="Barry K."/>
            <person name="Clum A."/>
            <person name="Na H."/>
            <person name="Ledsgaard L."/>
            <person name="Lin J."/>
            <person name="Lipzen A."/>
            <person name="Kuo A."/>
            <person name="Riley R."/>
            <person name="Mondo S."/>
            <person name="Labutti K."/>
            <person name="Haridas S."/>
            <person name="Pangalinan J."/>
            <person name="Salamov A.A."/>
            <person name="Simmons B.A."/>
            <person name="Magnuson J.K."/>
            <person name="Chen J."/>
            <person name="Drula E."/>
            <person name="Henrissat B."/>
            <person name="Wiebenga A."/>
            <person name="Lubbers R.J."/>
            <person name="Gomes A.C."/>
            <person name="Makela M.R."/>
            <person name="Stajich J."/>
            <person name="Grigoriev I.V."/>
            <person name="Mortensen U.H."/>
            <person name="De Vries R.P."/>
            <person name="Baker S.E."/>
            <person name="Andersen M.R."/>
        </authorList>
    </citation>
    <scope>NUCLEOTIDE SEQUENCE [LARGE SCALE GENOMIC DNA]</scope>
    <source>
        <strain evidence="7 8">CBS 123904</strain>
    </source>
</reference>